<dbReference type="PANTHER" id="PTHR40202">
    <property type="match status" value="1"/>
</dbReference>
<dbReference type="InterPro" id="IPR006674">
    <property type="entry name" value="HD_domain"/>
</dbReference>
<keyword evidence="3" id="KW-1185">Reference proteome</keyword>
<dbReference type="NCBIfam" id="TIGR03276">
    <property type="entry name" value="Phn-HD"/>
    <property type="match status" value="1"/>
</dbReference>
<dbReference type="EMBL" id="CP036264">
    <property type="protein sequence ID" value="QEF98381.1"/>
    <property type="molecule type" value="Genomic_DNA"/>
</dbReference>
<dbReference type="AlphaFoldDB" id="A0A5B9MAS8"/>
<organism evidence="2 3">
    <name type="scientific">Stieleria maiorica</name>
    <dbReference type="NCBI Taxonomy" id="2795974"/>
    <lineage>
        <taxon>Bacteria</taxon>
        <taxon>Pseudomonadati</taxon>
        <taxon>Planctomycetota</taxon>
        <taxon>Planctomycetia</taxon>
        <taxon>Pirellulales</taxon>
        <taxon>Pirellulaceae</taxon>
        <taxon>Stieleria</taxon>
    </lineage>
</organism>
<reference evidence="2 3" key="1">
    <citation type="submission" date="2019-02" db="EMBL/GenBank/DDBJ databases">
        <title>Planctomycetal bacteria perform biofilm scaping via a novel small molecule.</title>
        <authorList>
            <person name="Jeske O."/>
            <person name="Boedeker C."/>
            <person name="Wiegand S."/>
            <person name="Breitling P."/>
            <person name="Kallscheuer N."/>
            <person name="Jogler M."/>
            <person name="Rohde M."/>
            <person name="Petersen J."/>
            <person name="Medema M.H."/>
            <person name="Surup F."/>
            <person name="Jogler C."/>
        </authorList>
    </citation>
    <scope>NUCLEOTIDE SEQUENCE [LARGE SCALE GENOMIC DNA]</scope>
    <source>
        <strain evidence="2 3">Mal15</strain>
    </source>
</reference>
<dbReference type="Pfam" id="PF01966">
    <property type="entry name" value="HD"/>
    <property type="match status" value="1"/>
</dbReference>
<evidence type="ECO:0000259" key="1">
    <source>
        <dbReference type="Pfam" id="PF01966"/>
    </source>
</evidence>
<proteinExistence type="predicted"/>
<evidence type="ECO:0000313" key="2">
    <source>
        <dbReference type="EMBL" id="QEF98381.1"/>
    </source>
</evidence>
<dbReference type="Gene3D" id="1.10.3210.10">
    <property type="entry name" value="Hypothetical protein af1432"/>
    <property type="match status" value="1"/>
</dbReference>
<dbReference type="RefSeq" id="WP_147867917.1">
    <property type="nucleotide sequence ID" value="NZ_CP036264.1"/>
</dbReference>
<protein>
    <recommendedName>
        <fullName evidence="1">HD domain-containing protein</fullName>
    </recommendedName>
</protein>
<accession>A0A5B9MAS8</accession>
<dbReference type="KEGG" id="smam:Mal15_24330"/>
<dbReference type="PANTHER" id="PTHR40202:SF1">
    <property type="entry name" value="HD DOMAIN-CONTAINING PROTEIN"/>
    <property type="match status" value="1"/>
</dbReference>
<evidence type="ECO:0000313" key="3">
    <source>
        <dbReference type="Proteomes" id="UP000321353"/>
    </source>
</evidence>
<dbReference type="SUPFAM" id="SSF109604">
    <property type="entry name" value="HD-domain/PDEase-like"/>
    <property type="match status" value="1"/>
</dbReference>
<dbReference type="Proteomes" id="UP000321353">
    <property type="component" value="Chromosome"/>
</dbReference>
<sequence>MVTTTGIIELFFRRGDSEYGGEAVTQREHALQAASLALQADAKPSLIVAALLHDVGHLLHDLPDDAPDSGVDDHHESSGYHFLRPLFPDAVTEPVRMHVAAKRYLCAIDPDYRDSLSEPSRVSLELQGGPMTAEEAERFIGQPFAEDAVRLRKWDDEAKIAGLETPPLERFAEFLDQVLASEARQ</sequence>
<gene>
    <name evidence="2" type="ORF">Mal15_24330</name>
</gene>
<dbReference type="InterPro" id="IPR052567">
    <property type="entry name" value="OP_Dioxygenase"/>
</dbReference>
<dbReference type="CDD" id="cd00077">
    <property type="entry name" value="HDc"/>
    <property type="match status" value="1"/>
</dbReference>
<dbReference type="InterPro" id="IPR017670">
    <property type="entry name" value="Phosphonate_degrad-assoc"/>
</dbReference>
<dbReference type="InterPro" id="IPR003607">
    <property type="entry name" value="HD/PDEase_dom"/>
</dbReference>
<name>A0A5B9MAS8_9BACT</name>
<feature type="domain" description="HD" evidence="1">
    <location>
        <begin position="28"/>
        <end position="87"/>
    </location>
</feature>